<dbReference type="AlphaFoldDB" id="A0A0K1EP17"/>
<proteinExistence type="predicted"/>
<keyword evidence="1" id="KW-0812">Transmembrane</keyword>
<dbReference type="Pfam" id="PF13472">
    <property type="entry name" value="Lipase_GDSL_2"/>
    <property type="match status" value="1"/>
</dbReference>
<dbReference type="EMBL" id="CP012159">
    <property type="protein sequence ID" value="AKT42586.1"/>
    <property type="molecule type" value="Genomic_DNA"/>
</dbReference>
<accession>A0A0K1EP17</accession>
<dbReference type="Proteomes" id="UP000067626">
    <property type="component" value="Chromosome"/>
</dbReference>
<dbReference type="GO" id="GO:0016788">
    <property type="term" value="F:hydrolase activity, acting on ester bonds"/>
    <property type="evidence" value="ECO:0007669"/>
    <property type="project" value="UniProtKB-ARBA"/>
</dbReference>
<keyword evidence="4" id="KW-1185">Reference proteome</keyword>
<keyword evidence="1" id="KW-1133">Transmembrane helix</keyword>
<evidence type="ECO:0000313" key="4">
    <source>
        <dbReference type="Proteomes" id="UP000067626"/>
    </source>
</evidence>
<dbReference type="SUPFAM" id="SSF52266">
    <property type="entry name" value="SGNH hydrolase"/>
    <property type="match status" value="1"/>
</dbReference>
<dbReference type="Gene3D" id="3.40.50.1110">
    <property type="entry name" value="SGNH hydrolase"/>
    <property type="match status" value="1"/>
</dbReference>
<dbReference type="OrthoDB" id="5509416at2"/>
<keyword evidence="1" id="KW-0472">Membrane</keyword>
<sequence length="372" mass="40677">MRIPTPARALALALALAGALILFANRHTPDESRLLGALLLATALAALLTRETPARRRVLEALAVLLLVLAGGEWAVRRESQKSQDAYAGRVIQFVDDPVLRYHWKPDTSCGEGTTNDRGMLDVPRQTEKPPGTLRIACLGDSVGGDCTLPRDNACAALERVLREARDGRPTEVLNFSVSGYNTLQEARTLEVRALPFSPDAVVVLYVVNDPYPELAISHHLPGHFKFQHLLWSATRFAAARLFPGHIDPLGGLLQGFYDDPRSWNGVVVAGFDRIQAVATAHAMPVVVAVFPLFLPDALPEHRLIGPKVTQEAERHGFIGLDLATTAYRDEPLDALLKPSRDMIHPNAHAHQLAAETIAKALLARHPELRAR</sequence>
<dbReference type="KEGG" id="ccro:CMC5_068130"/>
<evidence type="ECO:0000313" key="3">
    <source>
        <dbReference type="EMBL" id="AKT42586.1"/>
    </source>
</evidence>
<feature type="domain" description="SGNH hydrolase-type esterase" evidence="2">
    <location>
        <begin position="138"/>
        <end position="353"/>
    </location>
</feature>
<reference evidence="3 4" key="1">
    <citation type="submission" date="2015-07" db="EMBL/GenBank/DDBJ databases">
        <title>Genome analysis of myxobacterium Chondromyces crocatus Cm c5 reveals a high potential for natural compound synthesis and the genetic basis for the loss of fruiting body formation.</title>
        <authorList>
            <person name="Zaburannyi N."/>
            <person name="Bunk B."/>
            <person name="Maier J."/>
            <person name="Overmann J."/>
            <person name="Mueller R."/>
        </authorList>
    </citation>
    <scope>NUCLEOTIDE SEQUENCE [LARGE SCALE GENOMIC DNA]</scope>
    <source>
        <strain evidence="3 4">Cm c5</strain>
    </source>
</reference>
<dbReference type="CDD" id="cd00229">
    <property type="entry name" value="SGNH_hydrolase"/>
    <property type="match status" value="1"/>
</dbReference>
<dbReference type="STRING" id="52.CMC5_068130"/>
<organism evidence="3 4">
    <name type="scientific">Chondromyces crocatus</name>
    <dbReference type="NCBI Taxonomy" id="52"/>
    <lineage>
        <taxon>Bacteria</taxon>
        <taxon>Pseudomonadati</taxon>
        <taxon>Myxococcota</taxon>
        <taxon>Polyangia</taxon>
        <taxon>Polyangiales</taxon>
        <taxon>Polyangiaceae</taxon>
        <taxon>Chondromyces</taxon>
    </lineage>
</organism>
<feature type="transmembrane region" description="Helical" evidence="1">
    <location>
        <begin position="34"/>
        <end position="51"/>
    </location>
</feature>
<dbReference type="InterPro" id="IPR036514">
    <property type="entry name" value="SGNH_hydro_sf"/>
</dbReference>
<gene>
    <name evidence="3" type="ORF">CMC5_068130</name>
</gene>
<name>A0A0K1EP17_CHOCO</name>
<protein>
    <recommendedName>
        <fullName evidence="2">SGNH hydrolase-type esterase domain-containing protein</fullName>
    </recommendedName>
</protein>
<evidence type="ECO:0000256" key="1">
    <source>
        <dbReference type="SAM" id="Phobius"/>
    </source>
</evidence>
<feature type="transmembrane region" description="Helical" evidence="1">
    <location>
        <begin position="58"/>
        <end position="76"/>
    </location>
</feature>
<dbReference type="RefSeq" id="WP_050434189.1">
    <property type="nucleotide sequence ID" value="NZ_CP012159.1"/>
</dbReference>
<evidence type="ECO:0000259" key="2">
    <source>
        <dbReference type="Pfam" id="PF13472"/>
    </source>
</evidence>
<dbReference type="InterPro" id="IPR013830">
    <property type="entry name" value="SGNH_hydro"/>
</dbReference>